<evidence type="ECO:0000313" key="1">
    <source>
        <dbReference type="EMBL" id="RBO90848.1"/>
    </source>
</evidence>
<evidence type="ECO:0000313" key="2">
    <source>
        <dbReference type="Proteomes" id="UP000252586"/>
    </source>
</evidence>
<comment type="caution">
    <text evidence="1">The sequence shown here is derived from an EMBL/GenBank/DDBJ whole genome shotgun (WGS) entry which is preliminary data.</text>
</comment>
<sequence length="85" mass="9111">MSAADAVREVPPGAAHWVSLLPPEDLNEFLAELIAVVRGGVAPEAQSTLLTQWRHTAEIYADPALLAALTREPEGDLGPVPYPDR</sequence>
<protein>
    <submittedName>
        <fullName evidence="1">Uncharacterized protein</fullName>
    </submittedName>
</protein>
<dbReference type="AlphaFoldDB" id="A0A366DNQ5"/>
<proteinExistence type="predicted"/>
<gene>
    <name evidence="1" type="ORF">DFR74_105254</name>
</gene>
<dbReference type="EMBL" id="QNRE01000005">
    <property type="protein sequence ID" value="RBO90848.1"/>
    <property type="molecule type" value="Genomic_DNA"/>
</dbReference>
<reference evidence="1 2" key="1">
    <citation type="submission" date="2018-06" db="EMBL/GenBank/DDBJ databases">
        <title>Genomic Encyclopedia of Type Strains, Phase IV (KMG-IV): sequencing the most valuable type-strain genomes for metagenomic binning, comparative biology and taxonomic classification.</title>
        <authorList>
            <person name="Goeker M."/>
        </authorList>
    </citation>
    <scope>NUCLEOTIDE SEQUENCE [LARGE SCALE GENOMIC DNA]</scope>
    <source>
        <strain evidence="1 2">DSM 44599</strain>
    </source>
</reference>
<dbReference type="OrthoDB" id="3378334at2"/>
<dbReference type="RefSeq" id="WP_067506335.1">
    <property type="nucleotide sequence ID" value="NZ_CP107943.1"/>
</dbReference>
<keyword evidence="2" id="KW-1185">Reference proteome</keyword>
<dbReference type="Proteomes" id="UP000252586">
    <property type="component" value="Unassembled WGS sequence"/>
</dbReference>
<dbReference type="STRING" id="1210090.GCA_001613185_01832"/>
<accession>A0A366DNQ5</accession>
<organism evidence="1 2">
    <name type="scientific">Nocardia puris</name>
    <dbReference type="NCBI Taxonomy" id="208602"/>
    <lineage>
        <taxon>Bacteria</taxon>
        <taxon>Bacillati</taxon>
        <taxon>Actinomycetota</taxon>
        <taxon>Actinomycetes</taxon>
        <taxon>Mycobacteriales</taxon>
        <taxon>Nocardiaceae</taxon>
        <taxon>Nocardia</taxon>
    </lineage>
</organism>
<name>A0A366DNQ5_9NOCA</name>